<protein>
    <submittedName>
        <fullName evidence="2">OTU deubiquitinase with linear linkage specificity</fullName>
    </submittedName>
</protein>
<reference evidence="2" key="4">
    <citation type="submission" date="2025-08" db="UniProtKB">
        <authorList>
            <consortium name="Ensembl"/>
        </authorList>
    </citation>
    <scope>IDENTIFICATION</scope>
</reference>
<feature type="region of interest" description="Disordered" evidence="1">
    <location>
        <begin position="1"/>
        <end position="46"/>
    </location>
</feature>
<evidence type="ECO:0007829" key="4">
    <source>
        <dbReference type="PeptideAtlas" id="A0A8V8TKZ0"/>
    </source>
</evidence>
<dbReference type="OrthoDB" id="6288034at2759"/>
<sequence length="73" mass="7683">MSRGTMPQPEAWPGASCAETPAREAAATARDGGKAAASGQPRPEMQCPAEQAMKRFLRSSPPYGESVVIITVH</sequence>
<accession>A0A8V8TKZ0</accession>
<reference evidence="2 3" key="2">
    <citation type="journal article" date="2004" name="Nature">
        <title>The DNA sequence and comparative analysis of human chromosome 5.</title>
        <authorList>
            <person name="Schmutz J."/>
            <person name="Martin J."/>
            <person name="Terry A."/>
            <person name="Couronne O."/>
            <person name="Grimwood J."/>
            <person name="Lowry S."/>
            <person name="Gordon L.A."/>
            <person name="Scott D."/>
            <person name="Xie G."/>
            <person name="Huang W."/>
            <person name="Hellsten U."/>
            <person name="Tran-Gyamfi M."/>
            <person name="She X."/>
            <person name="Prabhakar S."/>
            <person name="Aerts A."/>
            <person name="Altherr M."/>
            <person name="Bajorek E."/>
            <person name="Black S."/>
            <person name="Branscomb E."/>
            <person name="Caoile C."/>
            <person name="Challacombe J.F."/>
            <person name="Chan Y.M."/>
            <person name="Denys M."/>
            <person name="Detter J.C."/>
            <person name="Escobar J."/>
            <person name="Flowers D."/>
            <person name="Fotopulos D."/>
            <person name="Glavina T."/>
            <person name="Gomez M."/>
            <person name="Gonzales E."/>
            <person name="Goodstein D."/>
            <person name="Grigoriev I."/>
            <person name="Groza M."/>
            <person name="Hammon N."/>
            <person name="Hawkins T."/>
            <person name="Haydu L."/>
            <person name="Israni S."/>
            <person name="Jett J."/>
            <person name="Kadner K."/>
            <person name="Kimball H."/>
            <person name="Kobayashi A."/>
            <person name="Lopez F."/>
            <person name="Lou Y."/>
            <person name="Martinez D."/>
            <person name="Medina C."/>
            <person name="Morgan J."/>
            <person name="Nandkeshwar R."/>
            <person name="Noonan J.P."/>
            <person name="Pitluck S."/>
            <person name="Pollard M."/>
            <person name="Predki P."/>
            <person name="Priest J."/>
            <person name="Ramirez L."/>
            <person name="Retterer J."/>
            <person name="Rodriguez A."/>
            <person name="Rogers S."/>
            <person name="Salamov A."/>
            <person name="Salazar A."/>
            <person name="Thayer N."/>
            <person name="Tice H."/>
            <person name="Tsai M."/>
            <person name="Ustaszewska A."/>
            <person name="Vo N."/>
            <person name="Wheeler J."/>
            <person name="Wu K."/>
            <person name="Yang J."/>
            <person name="Dickson M."/>
            <person name="Cheng J.F."/>
            <person name="Eichler E.E."/>
            <person name="Olsen A."/>
            <person name="Pennacchio L.A."/>
            <person name="Rokhsar D.S."/>
            <person name="Richardson P."/>
            <person name="Lucas S.M."/>
            <person name="Myers R.M."/>
            <person name="Rubin E.M."/>
        </authorList>
    </citation>
    <scope>NUCLEOTIDE SEQUENCE [LARGE SCALE GENOMIC DNA]</scope>
</reference>
<reference evidence="2" key="5">
    <citation type="submission" date="2025-09" db="UniProtKB">
        <authorList>
            <consortium name="Ensembl"/>
        </authorList>
    </citation>
    <scope>IDENTIFICATION</scope>
</reference>
<dbReference type="EMBL" id="AC010491">
    <property type="status" value="NOT_ANNOTATED_CDS"/>
    <property type="molecule type" value="Genomic_DNA"/>
</dbReference>
<evidence type="ECO:0000313" key="2">
    <source>
        <dbReference type="Ensembl" id="ENSP00000513279.1"/>
    </source>
</evidence>
<name>A0A8V8TKZ0_HUMAN</name>
<gene>
    <name evidence="2" type="primary">OTULIN</name>
</gene>
<evidence type="ECO:0000256" key="1">
    <source>
        <dbReference type="SAM" id="MobiDB-lite"/>
    </source>
</evidence>
<dbReference type="Ensembl" id="ENST00000697367.1">
    <property type="protein sequence ID" value="ENSP00000513279.1"/>
    <property type="gene ID" value="ENSG00000154124.8"/>
</dbReference>
<keyword evidence="3" id="KW-1185">Reference proteome</keyword>
<evidence type="ECO:0000313" key="3">
    <source>
        <dbReference type="Proteomes" id="UP000005640"/>
    </source>
</evidence>
<evidence type="ECO:0007829" key="5">
    <source>
        <dbReference type="ProteomicsDB" id="A0A8V8TKZ0"/>
    </source>
</evidence>
<dbReference type="HGNC" id="HGNC:25118">
    <property type="gene designation" value="OTULIN"/>
</dbReference>
<organism evidence="2 3">
    <name type="scientific">Homo sapiens</name>
    <name type="common">Human</name>
    <dbReference type="NCBI Taxonomy" id="9606"/>
    <lineage>
        <taxon>Eukaryota</taxon>
        <taxon>Metazoa</taxon>
        <taxon>Chordata</taxon>
        <taxon>Craniata</taxon>
        <taxon>Vertebrata</taxon>
        <taxon>Euteleostomi</taxon>
        <taxon>Mammalia</taxon>
        <taxon>Eutheria</taxon>
        <taxon>Euarchontoglires</taxon>
        <taxon>Primates</taxon>
        <taxon>Haplorrhini</taxon>
        <taxon>Catarrhini</taxon>
        <taxon>Hominidae</taxon>
        <taxon>Homo</taxon>
    </lineage>
</organism>
<dbReference type="GO" id="GO:0004843">
    <property type="term" value="F:cysteine-type deubiquitinase activity"/>
    <property type="evidence" value="ECO:0007669"/>
    <property type="project" value="InterPro"/>
</dbReference>
<dbReference type="AlphaFoldDB" id="A0A8V8TKZ0"/>
<dbReference type="Proteomes" id="UP000005640">
    <property type="component" value="Chromosome 5"/>
</dbReference>
<feature type="compositionally biased region" description="Low complexity" evidence="1">
    <location>
        <begin position="18"/>
        <end position="37"/>
    </location>
</feature>
<proteinExistence type="evidence at protein level"/>
<dbReference type="EMBL" id="KC876944">
    <property type="status" value="NOT_ANNOTATED_CDS"/>
    <property type="molecule type" value="Genomic_DNA"/>
</dbReference>
<reference evidence="2 3" key="3">
    <citation type="journal article" date="2004" name="Nature">
        <title>Finishing the euchromatic sequence of the human genome.</title>
        <authorList>
            <consortium name="International Human Genome Sequencing Consortium"/>
        </authorList>
    </citation>
    <scope>NUCLEOTIDE SEQUENCE [LARGE SCALE GENOMIC DNA]</scope>
</reference>
<dbReference type="PRINTS" id="PR02057">
    <property type="entry name" value="PROTEINF105B"/>
</dbReference>
<dbReference type="GeneTree" id="ENSGT00390000009802"/>
<dbReference type="GO" id="GO:1990108">
    <property type="term" value="P:protein linear deubiquitination"/>
    <property type="evidence" value="ECO:0007669"/>
    <property type="project" value="InterPro"/>
</dbReference>
<keyword evidence="4 5" id="KW-1267">Proteomics identification</keyword>
<dbReference type="OpenTargets" id="ENSG00000154124"/>
<reference evidence="2 3" key="1">
    <citation type="journal article" date="2001" name="Nature">
        <title>Initial sequencing and analysis of the human genome.</title>
        <authorList>
            <consortium name="International Human Genome Sequencing Consortium"/>
            <person name="Lander E.S."/>
            <person name="Linton L.M."/>
            <person name="Birren B."/>
            <person name="Nusbaum C."/>
            <person name="Zody M.C."/>
            <person name="Baldwin J."/>
            <person name="Devon K."/>
            <person name="Dewar K."/>
            <person name="Doyle M."/>
            <person name="FitzHugh W."/>
            <person name="Funke R."/>
            <person name="Gage D."/>
            <person name="Harris K."/>
            <person name="Heaford A."/>
            <person name="Howland J."/>
            <person name="Kann L."/>
            <person name="Lehoczky J."/>
            <person name="LeVine R."/>
            <person name="McEwan P."/>
            <person name="McKernan K."/>
            <person name="Meldrim J."/>
            <person name="Mesirov J.P."/>
            <person name="Miranda C."/>
            <person name="Morris W."/>
            <person name="Naylor J."/>
            <person name="Raymond C."/>
            <person name="Rosetti M."/>
            <person name="Santos R."/>
            <person name="Sheridan A."/>
            <person name="Sougnez C."/>
            <person name="Stange-Thomann N."/>
            <person name="Stojanovic N."/>
            <person name="Subramanian A."/>
            <person name="Wyman D."/>
            <person name="Rogers J."/>
            <person name="Sulston J."/>
            <person name="Ainscough R."/>
            <person name="Beck S."/>
            <person name="Bentley D."/>
            <person name="Burton J."/>
            <person name="Clee C."/>
            <person name="Carter N."/>
            <person name="Coulson A."/>
            <person name="Deadman R."/>
            <person name="Deloukas P."/>
            <person name="Dunham A."/>
            <person name="Dunham I."/>
            <person name="Durbin R."/>
            <person name="French L."/>
            <person name="Grafham D."/>
            <person name="Gregory S."/>
            <person name="Hubbard T."/>
            <person name="Humphray S."/>
            <person name="Hunt A."/>
            <person name="Jones M."/>
            <person name="Lloyd C."/>
            <person name="McMurray A."/>
            <person name="Matthews L."/>
            <person name="Mercer S."/>
            <person name="Milne S."/>
            <person name="Mullikin J.C."/>
            <person name="Mungall A."/>
            <person name="Plumb R."/>
            <person name="Ross M."/>
            <person name="Shownkeen R."/>
            <person name="Sims S."/>
            <person name="Waterston R.H."/>
            <person name="Wilson R.K."/>
            <person name="Hillier L.W."/>
            <person name="McPherson J.D."/>
            <person name="Marra M.A."/>
            <person name="Mardis E.R."/>
            <person name="Fulton L.A."/>
            <person name="Chinwalla A.T."/>
            <person name="Pepin K.H."/>
            <person name="Gish W.R."/>
            <person name="Chissoe S.L."/>
            <person name="Wendl M.C."/>
            <person name="Delehaunty K.D."/>
            <person name="Miner T.L."/>
            <person name="Delehaunty A."/>
            <person name="Kramer J.B."/>
            <person name="Cook L.L."/>
            <person name="Fulton R.S."/>
            <person name="Johnson D.L."/>
            <person name="Minx P.J."/>
            <person name="Clifton S.W."/>
            <person name="Hawkins T."/>
            <person name="Branscomb E."/>
            <person name="Predki P."/>
            <person name="Richardson P."/>
            <person name="Wenning S."/>
            <person name="Slezak T."/>
            <person name="Doggett N."/>
            <person name="Cheng J.F."/>
            <person name="Olsen A."/>
            <person name="Lucas S."/>
            <person name="Elkin C."/>
            <person name="Uberbacher E."/>
            <person name="Frazier M."/>
            <person name="Gibbs R.A."/>
            <person name="Muzny D.M."/>
            <person name="Scherer S.E."/>
            <person name="Bouck J.B."/>
            <person name="Sodergren E.J."/>
            <person name="Worley K.C."/>
            <person name="Rives C.M."/>
            <person name="Gorrell J.H."/>
            <person name="Metzker M.L."/>
            <person name="Naylor S.L."/>
            <person name="Kucherlapati R.S."/>
            <person name="Nelson D.L."/>
            <person name="Weinstock G.M."/>
            <person name="Sakaki Y."/>
            <person name="Fujiyama A."/>
            <person name="Hattori M."/>
            <person name="Yada T."/>
            <person name="Toyoda A."/>
            <person name="Itoh T."/>
            <person name="Kawagoe C."/>
            <person name="Watanabe H."/>
            <person name="Totoki Y."/>
            <person name="Taylor T."/>
            <person name="Weissenbach J."/>
            <person name="Heilig R."/>
            <person name="Saurin W."/>
            <person name="Artiguenave F."/>
            <person name="Brottier P."/>
            <person name="Bruls T."/>
            <person name="Pelletier E."/>
            <person name="Robert C."/>
            <person name="Wincker P."/>
            <person name="Smith D.R."/>
            <person name="Doucette-Stamm L."/>
            <person name="Rubenfield M."/>
            <person name="Weinstock K."/>
            <person name="Lee H.M."/>
            <person name="Dubois J."/>
            <person name="Rosenthal A."/>
            <person name="Platzer M."/>
            <person name="Nyakatura G."/>
            <person name="Taudien S."/>
            <person name="Rump A."/>
            <person name="Yang H."/>
            <person name="Yu J."/>
            <person name="Wang J."/>
            <person name="Huang G."/>
            <person name="Gu J."/>
            <person name="Hood L."/>
            <person name="Rowen L."/>
            <person name="Madan A."/>
            <person name="Qin S."/>
            <person name="Davis R.W."/>
            <person name="Federspiel N.A."/>
            <person name="Abola A.P."/>
            <person name="Proctor M.J."/>
            <person name="Myers R.M."/>
            <person name="Schmutz J."/>
            <person name="Dickson M."/>
            <person name="Grimwood J."/>
            <person name="Cox D.R."/>
            <person name="Olson M.V."/>
            <person name="Kaul R."/>
            <person name="Raymond C."/>
            <person name="Shimizu N."/>
            <person name="Kawasaki K."/>
            <person name="Minoshima S."/>
            <person name="Evans G.A."/>
            <person name="Athanasiou M."/>
            <person name="Schultz R."/>
            <person name="Roe B.A."/>
            <person name="Chen F."/>
            <person name="Pan H."/>
            <person name="Ramser J."/>
            <person name="Lehrach H."/>
            <person name="Reinhardt R."/>
            <person name="McCombie W.R."/>
            <person name="de la Bastide M."/>
            <person name="Dedhia N."/>
            <person name="Blocker H."/>
            <person name="Hornischer K."/>
            <person name="Nordsiek G."/>
            <person name="Agarwala R."/>
            <person name="Aravind L."/>
            <person name="Bailey J.A."/>
            <person name="Bateman A."/>
            <person name="Batzoglou S."/>
            <person name="Birney E."/>
            <person name="Bork P."/>
            <person name="Brown D.G."/>
            <person name="Burge C.B."/>
            <person name="Cerutti L."/>
            <person name="Chen H.C."/>
            <person name="Church D."/>
            <person name="Clamp M."/>
            <person name="Copley R.R."/>
            <person name="Doerks T."/>
            <person name="Eddy S.R."/>
            <person name="Eichler E.E."/>
            <person name="Furey T.S."/>
            <person name="Galagan J."/>
            <person name="Gilbert J.G."/>
            <person name="Harmon C."/>
            <person name="Hayashizaki Y."/>
            <person name="Haussler D."/>
            <person name="Hermjakob H."/>
            <person name="Hokamp K."/>
            <person name="Jang W."/>
            <person name="Johnson L.S."/>
            <person name="Jones T.A."/>
            <person name="Kasif S."/>
            <person name="Kaspryzk A."/>
            <person name="Kennedy S."/>
            <person name="Kent W.J."/>
            <person name="Kitts P."/>
            <person name="Koonin E.V."/>
            <person name="Korf I."/>
            <person name="Kulp D."/>
            <person name="Lancet D."/>
            <person name="Lowe T.M."/>
            <person name="McLysaght A."/>
            <person name="Mikkelsen T."/>
            <person name="Moran J.V."/>
            <person name="Mulder N."/>
            <person name="Pollara V.J."/>
            <person name="Ponting C.P."/>
            <person name="Schuler G."/>
            <person name="Schultz J."/>
            <person name="Slater G."/>
            <person name="Smit A.F."/>
            <person name="Stupka E."/>
            <person name="Szustakowski J."/>
            <person name="Thierry-Mieg D."/>
            <person name="Thierry-Mieg J."/>
            <person name="Wagner L."/>
            <person name="Wallis J."/>
            <person name="Wheeler R."/>
            <person name="Williams A."/>
            <person name="Wolf Y.I."/>
            <person name="Wolfe K.H."/>
            <person name="Yang S.P."/>
            <person name="Yeh R.F."/>
            <person name="Collins F."/>
            <person name="Guyer M.S."/>
            <person name="Peterson J."/>
            <person name="Felsenfeld A."/>
            <person name="Wetterstrand K.A."/>
            <person name="Patrinos A."/>
            <person name="Morgan M.J."/>
            <person name="de Jong P."/>
            <person name="Catanese J.J."/>
            <person name="Osoegawa K."/>
            <person name="Shizuya H."/>
            <person name="Choi S."/>
            <person name="Chen Y.J."/>
        </authorList>
    </citation>
    <scope>NUCLEOTIDE SEQUENCE [LARGE SCALE GENOMIC DNA]</scope>
</reference>
<dbReference type="InterPro" id="IPR023237">
    <property type="entry name" value="Otulin"/>
</dbReference>
<dbReference type="Ensembl" id="ENST00000697367.1">
    <property type="protein sequence ID" value="ENSP00000513279.1"/>
    <property type="gene ID" value="ENSG00000154124.7"/>
</dbReference>